<dbReference type="Gene3D" id="1.10.4030.10">
    <property type="entry name" value="Porin chaperone SurA, peptide-binding domain"/>
    <property type="match status" value="1"/>
</dbReference>
<dbReference type="Pfam" id="PF13145">
    <property type="entry name" value="Rotamase_2"/>
    <property type="match status" value="1"/>
</dbReference>
<accession>A0ABW3HCA9</accession>
<reference evidence="17" key="1">
    <citation type="journal article" date="2019" name="Int. J. Syst. Evol. Microbiol.">
        <title>The Global Catalogue of Microorganisms (GCM) 10K type strain sequencing project: providing services to taxonomists for standard genome sequencing and annotation.</title>
        <authorList>
            <consortium name="The Broad Institute Genomics Platform"/>
            <consortium name="The Broad Institute Genome Sequencing Center for Infectious Disease"/>
            <person name="Wu L."/>
            <person name="Ma J."/>
        </authorList>
    </citation>
    <scope>NUCLEOTIDE SEQUENCE [LARGE SCALE GENOMIC DNA]</scope>
    <source>
        <strain evidence="17">CCUG 62982</strain>
    </source>
</reference>
<dbReference type="InterPro" id="IPR046357">
    <property type="entry name" value="PPIase_dom_sf"/>
</dbReference>
<keyword evidence="5" id="KW-0812">Transmembrane</keyword>
<name>A0ABW3HCA9_9SPHN</name>
<evidence type="ECO:0000313" key="16">
    <source>
        <dbReference type="EMBL" id="MFD0948045.1"/>
    </source>
</evidence>
<evidence type="ECO:0000256" key="5">
    <source>
        <dbReference type="ARBA" id="ARBA00022692"/>
    </source>
</evidence>
<evidence type="ECO:0000256" key="12">
    <source>
        <dbReference type="ARBA" id="ARBA00040743"/>
    </source>
</evidence>
<evidence type="ECO:0000256" key="7">
    <source>
        <dbReference type="ARBA" id="ARBA00023136"/>
    </source>
</evidence>
<dbReference type="SUPFAM" id="SSF54534">
    <property type="entry name" value="FKBP-like"/>
    <property type="match status" value="1"/>
</dbReference>
<comment type="caution">
    <text evidence="16">The sequence shown here is derived from an EMBL/GenBank/DDBJ whole genome shotgun (WGS) entry which is preliminary data.</text>
</comment>
<dbReference type="Pfam" id="PF13624">
    <property type="entry name" value="SurA_N_3"/>
    <property type="match status" value="1"/>
</dbReference>
<dbReference type="PANTHER" id="PTHR47529">
    <property type="entry name" value="PEPTIDYL-PROLYL CIS-TRANS ISOMERASE D"/>
    <property type="match status" value="1"/>
</dbReference>
<dbReference type="RefSeq" id="WP_264945863.1">
    <property type="nucleotide sequence ID" value="NZ_JAPDRA010000010.1"/>
</dbReference>
<keyword evidence="8" id="KW-0143">Chaperone</keyword>
<evidence type="ECO:0000256" key="3">
    <source>
        <dbReference type="ARBA" id="ARBA00022475"/>
    </source>
</evidence>
<evidence type="ECO:0000256" key="9">
    <source>
        <dbReference type="ARBA" id="ARBA00030642"/>
    </source>
</evidence>
<dbReference type="PROSITE" id="PS50198">
    <property type="entry name" value="PPIC_PPIASE_2"/>
    <property type="match status" value="1"/>
</dbReference>
<keyword evidence="7" id="KW-0472">Membrane</keyword>
<evidence type="ECO:0000256" key="14">
    <source>
        <dbReference type="PROSITE-ProRule" id="PRU00278"/>
    </source>
</evidence>
<evidence type="ECO:0000256" key="4">
    <source>
        <dbReference type="ARBA" id="ARBA00022519"/>
    </source>
</evidence>
<evidence type="ECO:0000256" key="2">
    <source>
        <dbReference type="ARBA" id="ARBA00018370"/>
    </source>
</evidence>
<evidence type="ECO:0000256" key="11">
    <source>
        <dbReference type="ARBA" id="ARBA00038408"/>
    </source>
</evidence>
<dbReference type="InterPro" id="IPR027304">
    <property type="entry name" value="Trigger_fact/SurA_dom_sf"/>
</dbReference>
<keyword evidence="14" id="KW-0413">Isomerase</keyword>
<comment type="similarity">
    <text evidence="11">Belongs to the PpiD chaperone family.</text>
</comment>
<dbReference type="Proteomes" id="UP001596977">
    <property type="component" value="Unassembled WGS sequence"/>
</dbReference>
<evidence type="ECO:0000259" key="15">
    <source>
        <dbReference type="PROSITE" id="PS50198"/>
    </source>
</evidence>
<evidence type="ECO:0000313" key="17">
    <source>
        <dbReference type="Proteomes" id="UP001596977"/>
    </source>
</evidence>
<gene>
    <name evidence="16" type="ORF">ACFQ1E_17005</name>
</gene>
<keyword evidence="6" id="KW-1133">Transmembrane helix</keyword>
<keyword evidence="17" id="KW-1185">Reference proteome</keyword>
<evidence type="ECO:0000256" key="1">
    <source>
        <dbReference type="ARBA" id="ARBA00004382"/>
    </source>
</evidence>
<dbReference type="InterPro" id="IPR052029">
    <property type="entry name" value="PpiD_chaperone"/>
</dbReference>
<dbReference type="SUPFAM" id="SSF109998">
    <property type="entry name" value="Triger factor/SurA peptide-binding domain-like"/>
    <property type="match status" value="1"/>
</dbReference>
<dbReference type="Gene3D" id="3.10.50.40">
    <property type="match status" value="1"/>
</dbReference>
<evidence type="ECO:0000256" key="8">
    <source>
        <dbReference type="ARBA" id="ARBA00023186"/>
    </source>
</evidence>
<comment type="subcellular location">
    <subcellularLocation>
        <location evidence="1">Cell inner membrane</location>
        <topology evidence="1">Single-pass type II membrane protein</topology>
        <orientation evidence="1">Periplasmic side</orientation>
    </subcellularLocation>
</comment>
<keyword evidence="4" id="KW-0997">Cell inner membrane</keyword>
<keyword evidence="14" id="KW-0697">Rotamase</keyword>
<dbReference type="InterPro" id="IPR000297">
    <property type="entry name" value="PPIase_PpiC"/>
</dbReference>
<evidence type="ECO:0000256" key="13">
    <source>
        <dbReference type="ARBA" id="ARBA00042775"/>
    </source>
</evidence>
<organism evidence="16 17">
    <name type="scientific">Sphingomonas canadensis</name>
    <dbReference type="NCBI Taxonomy" id="1219257"/>
    <lineage>
        <taxon>Bacteria</taxon>
        <taxon>Pseudomonadati</taxon>
        <taxon>Pseudomonadota</taxon>
        <taxon>Alphaproteobacteria</taxon>
        <taxon>Sphingomonadales</taxon>
        <taxon>Sphingomonadaceae</taxon>
        <taxon>Sphingomonas</taxon>
    </lineage>
</organism>
<protein>
    <recommendedName>
        <fullName evidence="2">Parvulin-like PPIase</fullName>
    </recommendedName>
    <alternativeName>
        <fullName evidence="9">Peptidyl-prolyl cis-trans isomerase plp</fullName>
    </alternativeName>
    <alternativeName>
        <fullName evidence="12">Periplasmic chaperone PpiD</fullName>
    </alternativeName>
    <alternativeName>
        <fullName evidence="13">Periplasmic folding chaperone</fullName>
    </alternativeName>
    <alternativeName>
        <fullName evidence="10">Rotamase plp</fullName>
    </alternativeName>
</protein>
<dbReference type="PANTHER" id="PTHR47529:SF1">
    <property type="entry name" value="PERIPLASMIC CHAPERONE PPID"/>
    <property type="match status" value="1"/>
</dbReference>
<dbReference type="EMBL" id="JBHTJG010000010">
    <property type="protein sequence ID" value="MFD0948045.1"/>
    <property type="molecule type" value="Genomic_DNA"/>
</dbReference>
<proteinExistence type="inferred from homology"/>
<feature type="domain" description="PpiC" evidence="15">
    <location>
        <begin position="232"/>
        <end position="360"/>
    </location>
</feature>
<evidence type="ECO:0000256" key="10">
    <source>
        <dbReference type="ARBA" id="ARBA00031484"/>
    </source>
</evidence>
<sequence length="646" mass="69118">MLNAFRNFTKSKVGMAVVFLVLVLIAVAFAAGDITGIGGNRASSPSKAIAKIGDREITAADLRQRIDDILDRARKSGQAMTMQELVANGGVEYALRDAALSAAAEEYARLHGVTVSSRYIDSEIANTPEFRAVDGKFDQKRFEAALAGVNLTPARYRGQLSEASYVAWILRRDLRQPYVPDGLVNSYATLGLERRFGAAALVRRTDMDPGPDPDDKALTAFYSANKARYSIPERRVLSYALVRADQFKAQSAPTEAEIADAYKRSGNRYAAAEKRTVRQLVLLDQASATAAANEAKGGKTLEAVAQERKLETASFASLEKAELAAQTSQAVADAAFGAAEGAVAGPVRGKVGWAVVRVEKVEKIPAKSLDEARAELTAELAKTKEINALANLRQSIEDGIGDGRTFAELIRDTKLTPARTASLTAGGVNPDDPASKPDPALAEIIRGGFAAAADEREPQLVPVGAEGGFAIVAIEGVTPATARPLATVREKVLADYRADQQLKKARAIADEIVKKIAAGTPFERAVVEGGANRIPAEKFQARRSELRPDVPPQVRAVFQLVAGKARAVPAQDGSGVFVSYLEKIEQTDISKEGQLLAQIRNGLGQQVTQERAMQFFDAIKKELKYSENKQALDAFKASLLAGPGGN</sequence>
<keyword evidence="3" id="KW-1003">Cell membrane</keyword>
<evidence type="ECO:0000256" key="6">
    <source>
        <dbReference type="ARBA" id="ARBA00022989"/>
    </source>
</evidence>